<dbReference type="OrthoDB" id="414418at2759"/>
<organism evidence="3">
    <name type="scientific">Soboliphyme baturini</name>
    <dbReference type="NCBI Taxonomy" id="241478"/>
    <lineage>
        <taxon>Eukaryota</taxon>
        <taxon>Metazoa</taxon>
        <taxon>Ecdysozoa</taxon>
        <taxon>Nematoda</taxon>
        <taxon>Enoplea</taxon>
        <taxon>Dorylaimia</taxon>
        <taxon>Dioctophymatida</taxon>
        <taxon>Dioctophymatoidea</taxon>
        <taxon>Soboliphymatidae</taxon>
        <taxon>Soboliphyme</taxon>
    </lineage>
</organism>
<dbReference type="InterPro" id="IPR029033">
    <property type="entry name" value="His_PPase_superfam"/>
</dbReference>
<dbReference type="Gene3D" id="3.40.50.1240">
    <property type="entry name" value="Phosphoglycerate mutase-like"/>
    <property type="match status" value="1"/>
</dbReference>
<dbReference type="InterPro" id="IPR013078">
    <property type="entry name" value="His_Pase_superF_clade-1"/>
</dbReference>
<evidence type="ECO:0000313" key="3">
    <source>
        <dbReference type="WBParaSite" id="SBAD_0000001601-mRNA-1"/>
    </source>
</evidence>
<dbReference type="SMART" id="SM00855">
    <property type="entry name" value="PGAM"/>
    <property type="match status" value="1"/>
</dbReference>
<evidence type="ECO:0000313" key="1">
    <source>
        <dbReference type="EMBL" id="VDO78597.1"/>
    </source>
</evidence>
<dbReference type="WBParaSite" id="SBAD_0000001601-mRNA-1">
    <property type="protein sequence ID" value="SBAD_0000001601-mRNA-1"/>
    <property type="gene ID" value="SBAD_0000001601"/>
</dbReference>
<dbReference type="AlphaFoldDB" id="A0A183I8S4"/>
<keyword evidence="2" id="KW-1185">Reference proteome</keyword>
<name>A0A183I8S4_9BILA</name>
<dbReference type="Proteomes" id="UP000270296">
    <property type="component" value="Unassembled WGS sequence"/>
</dbReference>
<sequence>MISHRPPAEAVETVWIVRHGERQDYVDPAWKKTATNLDDSPLAELGHKQAKEVAARLKNERIDHIFSSPFLRCVQTANHIAEAVRKSVKIENGICEILWTFPPGYNDCETLKARFPCVDDTYRSAVVPHRRERYDADCFGRVGEAASKICQCFSGSILFVAHGASIAGLLKFYTGTASYVGLCTITKLQKTSDGQWQVELLSDSTHLSDRTNLRAY</sequence>
<dbReference type="GO" id="GO:0016791">
    <property type="term" value="F:phosphatase activity"/>
    <property type="evidence" value="ECO:0007669"/>
    <property type="project" value="UniProtKB-ARBA"/>
</dbReference>
<dbReference type="CDD" id="cd07067">
    <property type="entry name" value="HP_PGM_like"/>
    <property type="match status" value="1"/>
</dbReference>
<reference evidence="1 2" key="2">
    <citation type="submission" date="2018-11" db="EMBL/GenBank/DDBJ databases">
        <authorList>
            <consortium name="Pathogen Informatics"/>
        </authorList>
    </citation>
    <scope>NUCLEOTIDE SEQUENCE [LARGE SCALE GENOMIC DNA]</scope>
</reference>
<accession>A0A183I8S4</accession>
<evidence type="ECO:0000313" key="2">
    <source>
        <dbReference type="Proteomes" id="UP000270296"/>
    </source>
</evidence>
<protein>
    <submittedName>
        <fullName evidence="3">Phosphoglycerate mutase family protein</fullName>
    </submittedName>
</protein>
<gene>
    <name evidence="1" type="ORF">SBAD_LOCUS17</name>
</gene>
<dbReference type="InterPro" id="IPR051710">
    <property type="entry name" value="Phosphatase_SH3-domain"/>
</dbReference>
<reference evidence="3" key="1">
    <citation type="submission" date="2016-06" db="UniProtKB">
        <authorList>
            <consortium name="WormBaseParasite"/>
        </authorList>
    </citation>
    <scope>IDENTIFICATION</scope>
</reference>
<dbReference type="SUPFAM" id="SSF53254">
    <property type="entry name" value="Phosphoglycerate mutase-like"/>
    <property type="match status" value="1"/>
</dbReference>
<dbReference type="Pfam" id="PF00300">
    <property type="entry name" value="His_Phos_1"/>
    <property type="match status" value="1"/>
</dbReference>
<dbReference type="EMBL" id="UZAM01000017">
    <property type="protein sequence ID" value="VDO78597.1"/>
    <property type="molecule type" value="Genomic_DNA"/>
</dbReference>
<dbReference type="PANTHER" id="PTHR16469:SF27">
    <property type="entry name" value="UBIQUITIN-ASSOCIATED AND SH3 DOMAIN-CONTAINING BA-RELATED"/>
    <property type="match status" value="1"/>
</dbReference>
<proteinExistence type="predicted"/>
<dbReference type="PANTHER" id="PTHR16469">
    <property type="entry name" value="UBIQUITIN-ASSOCIATED AND SH3 DOMAIN-CONTAINING BA-RELATED"/>
    <property type="match status" value="1"/>
</dbReference>